<feature type="binding site" evidence="1">
    <location>
        <position position="97"/>
    </location>
    <ligand>
        <name>substrate</name>
    </ligand>
</feature>
<gene>
    <name evidence="3" type="ORF">EVA68_05650</name>
</gene>
<dbReference type="EC" id="4.1.1.112" evidence="2"/>
<dbReference type="NCBIfam" id="NF006875">
    <property type="entry name" value="PRK09372.1"/>
    <property type="match status" value="1"/>
</dbReference>
<comment type="subunit">
    <text evidence="2">Homotrimer.</text>
</comment>
<organism evidence="3 4">
    <name type="scientific">OM182 bacterium</name>
    <dbReference type="NCBI Taxonomy" id="2510334"/>
    <lineage>
        <taxon>Bacteria</taxon>
        <taxon>Pseudomonadati</taxon>
        <taxon>Pseudomonadota</taxon>
        <taxon>Gammaproteobacteria</taxon>
        <taxon>OMG group</taxon>
        <taxon>OM182 clade</taxon>
    </lineage>
</organism>
<dbReference type="GO" id="GO:0046872">
    <property type="term" value="F:metal ion binding"/>
    <property type="evidence" value="ECO:0007669"/>
    <property type="project" value="UniProtKB-KW"/>
</dbReference>
<dbReference type="EMBL" id="SHAG01000021">
    <property type="protein sequence ID" value="RZO75953.1"/>
    <property type="molecule type" value="Genomic_DNA"/>
</dbReference>
<dbReference type="GO" id="GO:0008948">
    <property type="term" value="F:oxaloacetate decarboxylase activity"/>
    <property type="evidence" value="ECO:0007669"/>
    <property type="project" value="UniProtKB-EC"/>
</dbReference>
<evidence type="ECO:0000313" key="3">
    <source>
        <dbReference type="EMBL" id="RZO75953.1"/>
    </source>
</evidence>
<dbReference type="PANTHER" id="PTHR33254:SF29">
    <property type="entry name" value="REGULATOR OF RIBONUCLEASE ACTIVITY A"/>
    <property type="match status" value="1"/>
</dbReference>
<dbReference type="GO" id="GO:0051252">
    <property type="term" value="P:regulation of RNA metabolic process"/>
    <property type="evidence" value="ECO:0007669"/>
    <property type="project" value="InterPro"/>
</dbReference>
<dbReference type="EC" id="4.1.3.17" evidence="2"/>
<dbReference type="Proteomes" id="UP000316199">
    <property type="component" value="Unassembled WGS sequence"/>
</dbReference>
<dbReference type="CDD" id="cd16841">
    <property type="entry name" value="RraA_family"/>
    <property type="match status" value="1"/>
</dbReference>
<dbReference type="NCBIfam" id="TIGR01935">
    <property type="entry name" value="NOT-MenG"/>
    <property type="match status" value="1"/>
</dbReference>
<comment type="cofactor">
    <cofactor evidence="1">
        <name>Mg(2+)</name>
        <dbReference type="ChEBI" id="CHEBI:18420"/>
    </cofactor>
</comment>
<feature type="binding site" evidence="1">
    <location>
        <begin position="75"/>
        <end position="78"/>
    </location>
    <ligand>
        <name>substrate</name>
    </ligand>
</feature>
<comment type="cofactor">
    <cofactor evidence="2">
        <name>a divalent metal cation</name>
        <dbReference type="ChEBI" id="CHEBI:60240"/>
    </cofactor>
</comment>
<dbReference type="GO" id="GO:0008428">
    <property type="term" value="F:ribonuclease inhibitor activity"/>
    <property type="evidence" value="ECO:0007669"/>
    <property type="project" value="InterPro"/>
</dbReference>
<dbReference type="InterPro" id="IPR036704">
    <property type="entry name" value="RraA/RraA-like_sf"/>
</dbReference>
<dbReference type="InterPro" id="IPR005493">
    <property type="entry name" value="RraA/RraA-like"/>
</dbReference>
<accession>A0A520S0G8</accession>
<dbReference type="Gene3D" id="3.50.30.40">
    <property type="entry name" value="Ribonuclease E inhibitor RraA/RraA-like"/>
    <property type="match status" value="1"/>
</dbReference>
<protein>
    <recommendedName>
        <fullName evidence="2">4-hydroxy-4-methyl-2-oxoglutarate aldolase</fullName>
        <shortName evidence="2">HMG aldolase</shortName>
        <ecNumber evidence="2">4.1.1.112</ecNumber>
        <ecNumber evidence="2">4.1.3.17</ecNumber>
    </recommendedName>
    <alternativeName>
        <fullName evidence="2">Oxaloacetate decarboxylase</fullName>
    </alternativeName>
</protein>
<keyword evidence="1" id="KW-0460">Magnesium</keyword>
<comment type="function">
    <text evidence="2">Catalyzes the aldol cleavage of 4-hydroxy-4-methyl-2-oxoglutarate (HMG) into 2 molecules of pyruvate. Also contains a secondary oxaloacetate (OAA) decarboxylase activity due to the common pyruvate enolate transition state formed following C-C bond cleavage in the retro-aldol and decarboxylation reactions.</text>
</comment>
<evidence type="ECO:0000256" key="1">
    <source>
        <dbReference type="PIRSR" id="PIRSR605493-1"/>
    </source>
</evidence>
<feature type="binding site" evidence="1">
    <location>
        <position position="98"/>
    </location>
    <ligand>
        <name>Mg(2+)</name>
        <dbReference type="ChEBI" id="CHEBI:18420"/>
    </ligand>
</feature>
<keyword evidence="1 2" id="KW-0479">Metal-binding</keyword>
<dbReference type="AlphaFoldDB" id="A0A520S0G8"/>
<dbReference type="InterPro" id="IPR010203">
    <property type="entry name" value="RraA"/>
</dbReference>
<evidence type="ECO:0000256" key="2">
    <source>
        <dbReference type="RuleBase" id="RU004338"/>
    </source>
</evidence>
<dbReference type="SUPFAM" id="SSF89562">
    <property type="entry name" value="RraA-like"/>
    <property type="match status" value="1"/>
</dbReference>
<sequence length="164" mass="17461">MNYLLPDLCDAYPDVIQVVDPIFICFGACESFGGVITTIKCFEDNSLVADAVKEDGEGKVLIVDGGGSTRCGLLGDNLAKEAVANGWEGIVVYGCIRDVDIINKLNLGVKAINSNPKKSVKQGVGRRDEPVLFGSVGFNPGEFAYGDNNGLIVSRIALETYNPL</sequence>
<comment type="caution">
    <text evidence="3">The sequence shown here is derived from an EMBL/GenBank/DDBJ whole genome shotgun (WGS) entry which is preliminary data.</text>
</comment>
<comment type="catalytic activity">
    <reaction evidence="2">
        <text>4-hydroxy-4-methyl-2-oxoglutarate = 2 pyruvate</text>
        <dbReference type="Rhea" id="RHEA:22748"/>
        <dbReference type="ChEBI" id="CHEBI:15361"/>
        <dbReference type="ChEBI" id="CHEBI:58276"/>
        <dbReference type="EC" id="4.1.3.17"/>
    </reaction>
</comment>
<proteinExistence type="inferred from homology"/>
<comment type="similarity">
    <text evidence="2">Belongs to the class II aldolase/RraA-like family.</text>
</comment>
<dbReference type="GO" id="GO:0047443">
    <property type="term" value="F:4-hydroxy-4-methyl-2-oxoglutarate aldolase activity"/>
    <property type="evidence" value="ECO:0007669"/>
    <property type="project" value="UniProtKB-EC"/>
</dbReference>
<dbReference type="Pfam" id="PF03737">
    <property type="entry name" value="RraA-like"/>
    <property type="match status" value="1"/>
</dbReference>
<name>A0A520S0G8_9GAMM</name>
<reference evidence="3 4" key="1">
    <citation type="submission" date="2019-02" db="EMBL/GenBank/DDBJ databases">
        <title>Prokaryotic population dynamics and viral predation in marine succession experiment using metagenomics: the confinement effect.</title>
        <authorList>
            <person name="Haro-Moreno J.M."/>
            <person name="Rodriguez-Valera F."/>
            <person name="Lopez-Perez M."/>
        </authorList>
    </citation>
    <scope>NUCLEOTIDE SEQUENCE [LARGE SCALE GENOMIC DNA]</scope>
    <source>
        <strain evidence="3">MED-G157</strain>
    </source>
</reference>
<dbReference type="PANTHER" id="PTHR33254">
    <property type="entry name" value="4-HYDROXY-4-METHYL-2-OXOGLUTARATE ALDOLASE 3-RELATED"/>
    <property type="match status" value="1"/>
</dbReference>
<evidence type="ECO:0000313" key="4">
    <source>
        <dbReference type="Proteomes" id="UP000316199"/>
    </source>
</evidence>
<comment type="catalytic activity">
    <reaction evidence="2">
        <text>oxaloacetate + H(+) = pyruvate + CO2</text>
        <dbReference type="Rhea" id="RHEA:15641"/>
        <dbReference type="ChEBI" id="CHEBI:15361"/>
        <dbReference type="ChEBI" id="CHEBI:15378"/>
        <dbReference type="ChEBI" id="CHEBI:16452"/>
        <dbReference type="ChEBI" id="CHEBI:16526"/>
        <dbReference type="EC" id="4.1.1.112"/>
    </reaction>
</comment>
<keyword evidence="2" id="KW-0456">Lyase</keyword>